<feature type="domain" description="Amidohydrolase 3" evidence="1">
    <location>
        <begin position="111"/>
        <end position="635"/>
    </location>
</feature>
<dbReference type="Gene3D" id="2.30.40.10">
    <property type="entry name" value="Urease, subunit C, domain 1"/>
    <property type="match status" value="1"/>
</dbReference>
<proteinExistence type="predicted"/>
<sequence>MKHKHTEGLQCSCCSPLWKMLLPNTNGMAIMTDKNNELEKHPSCKNLIFRTGVKEDSTGSKQVGYIQTLEGGKDVMVEAIAISEGKIVATGSYKTVVAQMPPGTSERIIDGGKILLPGFIEPHLHIISSAVFKKATDVSPFSGQDLRSSIAETEEGKYSRRWVLEELKKKVTNDKNVWIIGRNVDPALFEGSDKEFNAKILDLVSTIQPVFILNSSMHLAYINTVAVTLLKSQIPKISTNGVLKEVEGIEPVLAVVAKSLHIDPILALEKLAEEVKEIFKEASRRGVTYMFDCGIEPYDNSPNREVLNLNQPLFLDFLAHQKSCPVRIGGALVALSLEKFNTVIEGKYKPNKGNNKFNLAYIKLIGDGSNQGLTGYQYTPYACDANYKPYDMVCCHSQNNTGVFNFGYPLEFNALVSKAKVNNWPVMIHANGDHAIDRTINAFKFAGINKSTINIRRDRIEHASLLTDKNLKDMQELGLSPSFLIGHVGYWGWVFQQTIFGKEKVNLLDRCQTALENGMRITLHSDNSVTPLGPLRMMEQSIARVMEGTPKKTDYQVLNEVECITRFQALKAMTYDAAWQCHADQWVGSLEVGKCADFVILSESPLTYFNKEGLNSVAGMRNILVLETWKDGEKVMDIQGDL</sequence>
<evidence type="ECO:0000313" key="5">
    <source>
        <dbReference type="Proteomes" id="UP000198319"/>
    </source>
</evidence>
<dbReference type="EMBL" id="MUHG01000032">
    <property type="protein sequence ID" value="OXB15750.1"/>
    <property type="molecule type" value="Genomic_DNA"/>
</dbReference>
<dbReference type="RefSeq" id="WP_070905715.1">
    <property type="nucleotide sequence ID" value="NZ_CP166110.1"/>
</dbReference>
<protein>
    <submittedName>
        <fullName evidence="2">Amidohydrolase</fullName>
    </submittedName>
</protein>
<name>A0A1S1JFN8_9FLAO</name>
<dbReference type="InterPro" id="IPR033932">
    <property type="entry name" value="YtcJ-like"/>
</dbReference>
<evidence type="ECO:0000259" key="1">
    <source>
        <dbReference type="Pfam" id="PF07969"/>
    </source>
</evidence>
<reference evidence="2" key="2">
    <citation type="submission" date="2016-09" db="EMBL/GenBank/DDBJ databases">
        <authorList>
            <person name="Capua I."/>
            <person name="De Benedictis P."/>
            <person name="Joannis T."/>
            <person name="Lombin L.H."/>
            <person name="Cattoli G."/>
        </authorList>
    </citation>
    <scope>NUCLEOTIDE SEQUENCE [LARGE SCALE GENOMIC DNA]</scope>
    <source>
        <strain evidence="2">MSU</strain>
    </source>
</reference>
<dbReference type="AlphaFoldDB" id="A0A1S1JFN8"/>
<organism evidence="2 4">
    <name type="scientific">Flavobacterium tructae</name>
    <dbReference type="NCBI Taxonomy" id="1114873"/>
    <lineage>
        <taxon>Bacteria</taxon>
        <taxon>Pseudomonadati</taxon>
        <taxon>Bacteroidota</taxon>
        <taxon>Flavobacteriia</taxon>
        <taxon>Flavobacteriales</taxon>
        <taxon>Flavobacteriaceae</taxon>
        <taxon>Flavobacterium</taxon>
    </lineage>
</organism>
<reference evidence="3 5" key="3">
    <citation type="submission" date="2016-11" db="EMBL/GenBank/DDBJ databases">
        <title>Whole genomes of Flavobacteriaceae.</title>
        <authorList>
            <person name="Stine C."/>
            <person name="Li C."/>
            <person name="Tadesse D."/>
        </authorList>
    </citation>
    <scope>NUCLEOTIDE SEQUENCE [LARGE SCALE GENOMIC DNA]</scope>
    <source>
        <strain evidence="3 5">ATCC BAA-2541</strain>
    </source>
</reference>
<dbReference type="GO" id="GO:0016810">
    <property type="term" value="F:hydrolase activity, acting on carbon-nitrogen (but not peptide) bonds"/>
    <property type="evidence" value="ECO:0007669"/>
    <property type="project" value="InterPro"/>
</dbReference>
<dbReference type="Gene3D" id="3.20.20.140">
    <property type="entry name" value="Metal-dependent hydrolases"/>
    <property type="match status" value="1"/>
</dbReference>
<dbReference type="PANTHER" id="PTHR22642">
    <property type="entry name" value="IMIDAZOLONEPROPIONASE"/>
    <property type="match status" value="1"/>
</dbReference>
<comment type="caution">
    <text evidence="2">The sequence shown here is derived from an EMBL/GenBank/DDBJ whole genome shotgun (WGS) entry which is preliminary data.</text>
</comment>
<dbReference type="SUPFAM" id="SSF51338">
    <property type="entry name" value="Composite domain of metallo-dependent hydrolases"/>
    <property type="match status" value="1"/>
</dbReference>
<dbReference type="Proteomes" id="UP000198319">
    <property type="component" value="Unassembled WGS sequence"/>
</dbReference>
<dbReference type="Proteomes" id="UP000180252">
    <property type="component" value="Unassembled WGS sequence"/>
</dbReference>
<keyword evidence="2" id="KW-0378">Hydrolase</keyword>
<dbReference type="SUPFAM" id="SSF51556">
    <property type="entry name" value="Metallo-dependent hydrolases"/>
    <property type="match status" value="1"/>
</dbReference>
<evidence type="ECO:0000313" key="2">
    <source>
        <dbReference type="EMBL" id="OHT47063.1"/>
    </source>
</evidence>
<gene>
    <name evidence="3" type="ORF">B0A71_20230</name>
    <name evidence="2" type="ORF">BHE19_21760</name>
</gene>
<evidence type="ECO:0000313" key="4">
    <source>
        <dbReference type="Proteomes" id="UP000180252"/>
    </source>
</evidence>
<dbReference type="OrthoDB" id="9767366at2"/>
<dbReference type="EMBL" id="MIKE01000006">
    <property type="protein sequence ID" value="OHT47063.1"/>
    <property type="molecule type" value="Genomic_DNA"/>
</dbReference>
<dbReference type="PANTHER" id="PTHR22642:SF2">
    <property type="entry name" value="PROTEIN LONG AFTER FAR-RED 3"/>
    <property type="match status" value="1"/>
</dbReference>
<reference evidence="4" key="1">
    <citation type="submission" date="2016-09" db="EMBL/GenBank/DDBJ databases">
        <authorList>
            <person name="Chen S."/>
            <person name="Walker E."/>
        </authorList>
    </citation>
    <scope>NUCLEOTIDE SEQUENCE [LARGE SCALE GENOMIC DNA]</scope>
    <source>
        <strain evidence="4">MSU</strain>
    </source>
</reference>
<dbReference type="InterPro" id="IPR011059">
    <property type="entry name" value="Metal-dep_hydrolase_composite"/>
</dbReference>
<dbReference type="STRING" id="1278819.BHE19_21760"/>
<dbReference type="Gene3D" id="3.10.310.70">
    <property type="match status" value="1"/>
</dbReference>
<dbReference type="InterPro" id="IPR032466">
    <property type="entry name" value="Metal_Hydrolase"/>
</dbReference>
<dbReference type="InterPro" id="IPR013108">
    <property type="entry name" value="Amidohydro_3"/>
</dbReference>
<evidence type="ECO:0000313" key="3">
    <source>
        <dbReference type="EMBL" id="OXB15750.1"/>
    </source>
</evidence>
<accession>A0A1S1JFN8</accession>
<keyword evidence="5" id="KW-1185">Reference proteome</keyword>
<dbReference type="CDD" id="cd01300">
    <property type="entry name" value="YtcJ_like"/>
    <property type="match status" value="1"/>
</dbReference>
<dbReference type="Pfam" id="PF07969">
    <property type="entry name" value="Amidohydro_3"/>
    <property type="match status" value="1"/>
</dbReference>